<organism evidence="7">
    <name type="scientific">Gracilinema caldarium</name>
    <dbReference type="NCBI Taxonomy" id="215591"/>
    <lineage>
        <taxon>Bacteria</taxon>
        <taxon>Pseudomonadati</taxon>
        <taxon>Spirochaetota</taxon>
        <taxon>Spirochaetia</taxon>
        <taxon>Spirochaetales</taxon>
        <taxon>Breznakiellaceae</taxon>
        <taxon>Gracilinema</taxon>
    </lineage>
</organism>
<reference evidence="7" key="1">
    <citation type="journal article" date="2020" name="mSystems">
        <title>Genome- and Community-Level Interaction Insights into Carbon Utilization and Element Cycling Functions of Hydrothermarchaeota in Hydrothermal Sediment.</title>
        <authorList>
            <person name="Zhou Z."/>
            <person name="Liu Y."/>
            <person name="Xu W."/>
            <person name="Pan J."/>
            <person name="Luo Z.H."/>
            <person name="Li M."/>
        </authorList>
    </citation>
    <scope>NUCLEOTIDE SEQUENCE [LARGE SCALE GENOMIC DNA]</scope>
    <source>
        <strain evidence="7">SpSt-503</strain>
    </source>
</reference>
<evidence type="ECO:0000259" key="5">
    <source>
        <dbReference type="PROSITE" id="PS01124"/>
    </source>
</evidence>
<dbReference type="GO" id="GO:0043565">
    <property type="term" value="F:sequence-specific DNA binding"/>
    <property type="evidence" value="ECO:0007669"/>
    <property type="project" value="InterPro"/>
</dbReference>
<dbReference type="PROSITE" id="PS00041">
    <property type="entry name" value="HTH_ARAC_FAMILY_1"/>
    <property type="match status" value="1"/>
</dbReference>
<evidence type="ECO:0000256" key="1">
    <source>
        <dbReference type="ARBA" id="ARBA00023015"/>
    </source>
</evidence>
<dbReference type="EMBL" id="DSVL01000045">
    <property type="protein sequence ID" value="HFH28166.1"/>
    <property type="molecule type" value="Genomic_DNA"/>
</dbReference>
<dbReference type="SUPFAM" id="SSF46689">
    <property type="entry name" value="Homeodomain-like"/>
    <property type="match status" value="2"/>
</dbReference>
<dbReference type="CDD" id="cd17536">
    <property type="entry name" value="REC_YesN-like"/>
    <property type="match status" value="1"/>
</dbReference>
<dbReference type="PANTHER" id="PTHR43280:SF10">
    <property type="entry name" value="REGULATORY PROTEIN POCR"/>
    <property type="match status" value="1"/>
</dbReference>
<evidence type="ECO:0000259" key="6">
    <source>
        <dbReference type="PROSITE" id="PS50110"/>
    </source>
</evidence>
<dbReference type="Pfam" id="PF00072">
    <property type="entry name" value="Response_reg"/>
    <property type="match status" value="1"/>
</dbReference>
<sequence length="519" mass="59116">MKRILIVDDEQPIVTGLSLLIKRYFSEEYTIVGSASSGREAIEKARDLLPDIVLMDVQMPGISGLEAIKTIAGMGSPKAFILITAYERFDIAREALSLGVCDYILKPVSRERLETALHAATQYLEQGRELEKLRLELTEQDHQLAPLLKDAFFYRIKNSIDYSRELFNLRKALHLQTEWGAIIIVFIRSSSEEPVPSLYKRIAEHIQYKTEAIVGSLEERQYVPILLPLKQKQGELLLDWVNRFAAAFPSEMSLGRLTLYPGEIQPIEDLSVSWKSAFARYLNQARLKEGEDILPWPLSLDRELVIAVMDSNFGQVQRLYEEILGRILARGISDTQSLYRFLSIITLIVVEVAEKASISEQEIQELLQYEDLMSLWNGGLLSPFIEKAQETLKVILEKAREKRNLSATLKRALQYMENHFAEPISLEQVADILGIAPASLSRLFSEELGTGFARTLIEYRLKRAKELLRQGSVSVKEVSIACGYQDPNYFARLFKNWIGMTPTEYMDFLKKNPEGAETL</sequence>
<protein>
    <submittedName>
        <fullName evidence="7">Response regulator</fullName>
    </submittedName>
</protein>
<dbReference type="SUPFAM" id="SSF52172">
    <property type="entry name" value="CheY-like"/>
    <property type="match status" value="1"/>
</dbReference>
<dbReference type="PRINTS" id="PR00032">
    <property type="entry name" value="HTHARAC"/>
</dbReference>
<dbReference type="InterPro" id="IPR018062">
    <property type="entry name" value="HTH_AraC-typ_CS"/>
</dbReference>
<dbReference type="AlphaFoldDB" id="A0A7C3INV7"/>
<dbReference type="InterPro" id="IPR020449">
    <property type="entry name" value="Tscrpt_reg_AraC-type_HTH"/>
</dbReference>
<evidence type="ECO:0000256" key="2">
    <source>
        <dbReference type="ARBA" id="ARBA00023125"/>
    </source>
</evidence>
<dbReference type="InterPro" id="IPR011006">
    <property type="entry name" value="CheY-like_superfamily"/>
</dbReference>
<evidence type="ECO:0000256" key="4">
    <source>
        <dbReference type="PROSITE-ProRule" id="PRU00169"/>
    </source>
</evidence>
<comment type="caution">
    <text evidence="7">The sequence shown here is derived from an EMBL/GenBank/DDBJ whole genome shotgun (WGS) entry which is preliminary data.</text>
</comment>
<dbReference type="SMART" id="SM00448">
    <property type="entry name" value="REC"/>
    <property type="match status" value="1"/>
</dbReference>
<evidence type="ECO:0000256" key="3">
    <source>
        <dbReference type="ARBA" id="ARBA00023163"/>
    </source>
</evidence>
<dbReference type="InterPro" id="IPR018060">
    <property type="entry name" value="HTH_AraC"/>
</dbReference>
<feature type="domain" description="HTH araC/xylS-type" evidence="5">
    <location>
        <begin position="410"/>
        <end position="508"/>
    </location>
</feature>
<gene>
    <name evidence="7" type="ORF">ENS59_01435</name>
</gene>
<keyword evidence="2" id="KW-0238">DNA-binding</keyword>
<keyword evidence="1" id="KW-0805">Transcription regulation</keyword>
<keyword evidence="3" id="KW-0804">Transcription</keyword>
<feature type="modified residue" description="4-aspartylphosphate" evidence="4">
    <location>
        <position position="56"/>
    </location>
</feature>
<dbReference type="PROSITE" id="PS01124">
    <property type="entry name" value="HTH_ARAC_FAMILY_2"/>
    <property type="match status" value="1"/>
</dbReference>
<dbReference type="Gene3D" id="3.40.50.2300">
    <property type="match status" value="1"/>
</dbReference>
<proteinExistence type="predicted"/>
<accession>A0A7C3INV7</accession>
<dbReference type="SMART" id="SM00342">
    <property type="entry name" value="HTH_ARAC"/>
    <property type="match status" value="1"/>
</dbReference>
<dbReference type="InterPro" id="IPR001789">
    <property type="entry name" value="Sig_transdc_resp-reg_receiver"/>
</dbReference>
<name>A0A7C3INV7_9SPIR</name>
<dbReference type="GO" id="GO:0000160">
    <property type="term" value="P:phosphorelay signal transduction system"/>
    <property type="evidence" value="ECO:0007669"/>
    <property type="project" value="InterPro"/>
</dbReference>
<feature type="domain" description="Response regulatory" evidence="6">
    <location>
        <begin position="3"/>
        <end position="121"/>
    </location>
</feature>
<evidence type="ECO:0000313" key="7">
    <source>
        <dbReference type="EMBL" id="HFH28166.1"/>
    </source>
</evidence>
<dbReference type="PROSITE" id="PS50110">
    <property type="entry name" value="RESPONSE_REGULATORY"/>
    <property type="match status" value="1"/>
</dbReference>
<dbReference type="InterPro" id="IPR009057">
    <property type="entry name" value="Homeodomain-like_sf"/>
</dbReference>
<dbReference type="PANTHER" id="PTHR43280">
    <property type="entry name" value="ARAC-FAMILY TRANSCRIPTIONAL REGULATOR"/>
    <property type="match status" value="1"/>
</dbReference>
<dbReference type="Gene3D" id="1.10.10.60">
    <property type="entry name" value="Homeodomain-like"/>
    <property type="match status" value="2"/>
</dbReference>
<dbReference type="GO" id="GO:0003700">
    <property type="term" value="F:DNA-binding transcription factor activity"/>
    <property type="evidence" value="ECO:0007669"/>
    <property type="project" value="InterPro"/>
</dbReference>
<keyword evidence="4" id="KW-0597">Phosphoprotein</keyword>
<dbReference type="Pfam" id="PF12833">
    <property type="entry name" value="HTH_18"/>
    <property type="match status" value="1"/>
</dbReference>